<keyword evidence="2" id="KW-1185">Reference proteome</keyword>
<dbReference type="Pfam" id="PF03108">
    <property type="entry name" value="DBD_Tnp_Mut"/>
    <property type="match status" value="1"/>
</dbReference>
<dbReference type="AlphaFoldDB" id="A0A6P6T057"/>
<dbReference type="PANTHER" id="PTHR31973">
    <property type="entry name" value="POLYPROTEIN, PUTATIVE-RELATED"/>
    <property type="match status" value="1"/>
</dbReference>
<dbReference type="PANTHER" id="PTHR31973:SF187">
    <property type="entry name" value="MUTATOR TRANSPOSASE MUDRA PROTEIN"/>
    <property type="match status" value="1"/>
</dbReference>
<dbReference type="GeneID" id="113696475"/>
<dbReference type="InterPro" id="IPR004332">
    <property type="entry name" value="Transposase_MuDR"/>
</dbReference>
<reference evidence="2" key="1">
    <citation type="journal article" date="2025" name="Foods">
        <title>Unveiling the Microbial Signatures of Arabica Coffee Cherries: Insights into Ripeness Specific Diversity, Functional Traits, and Implications for Quality and Safety.</title>
        <authorList>
            <consortium name="RefSeq"/>
            <person name="Tenea G.N."/>
            <person name="Cifuentes V."/>
            <person name="Reyes P."/>
            <person name="Cevallos-Vallejos M."/>
        </authorList>
    </citation>
    <scope>NUCLEOTIDE SEQUENCE [LARGE SCALE GENOMIC DNA]</scope>
</reference>
<proteinExistence type="predicted"/>
<protein>
    <recommendedName>
        <fullName evidence="1">Transposase MuDR plant domain-containing protein</fullName>
    </recommendedName>
</protein>
<evidence type="ECO:0000313" key="3">
    <source>
        <dbReference type="RefSeq" id="XP_027071688.1"/>
    </source>
</evidence>
<name>A0A6P6T057_COFAR</name>
<gene>
    <name evidence="3" type="primary">LOC113696475</name>
</gene>
<evidence type="ECO:0000259" key="1">
    <source>
        <dbReference type="Pfam" id="PF03108"/>
    </source>
</evidence>
<dbReference type="OrthoDB" id="1918246at2759"/>
<dbReference type="RefSeq" id="XP_027071688.1">
    <property type="nucleotide sequence ID" value="XM_027215887.1"/>
</dbReference>
<evidence type="ECO:0000313" key="2">
    <source>
        <dbReference type="Proteomes" id="UP001652660"/>
    </source>
</evidence>
<feature type="domain" description="Transposase MuDR plant" evidence="1">
    <location>
        <begin position="17"/>
        <end position="75"/>
    </location>
</feature>
<sequence length="252" mass="28830">MWTYNPREDIEFEKEMLFTNVDAFRAVLKDYTIQKGFPLVRLKNENSRCTAKCGAEGCNWRIHASPIANTTIFMVKTYTPEHTCVMDRKNSEATSDWIAKKLISVMRDHPEMTSNGVKAEMQKHEVLPSRMQIYRAKKKALEALEGSHSEAYEKLPKYAELLRINNPGSIMKIHYDRPNLLVEPKFLRLFISFKAQRDGFLAGCRPFIRFDGCHLKCAFGGILLTAVALDGNNSLFPLAFAVVKCENKEAWS</sequence>
<dbReference type="Proteomes" id="UP001652660">
    <property type="component" value="Chromosome 1e"/>
</dbReference>
<organism evidence="2 3">
    <name type="scientific">Coffea arabica</name>
    <name type="common">Arabian coffee</name>
    <dbReference type="NCBI Taxonomy" id="13443"/>
    <lineage>
        <taxon>Eukaryota</taxon>
        <taxon>Viridiplantae</taxon>
        <taxon>Streptophyta</taxon>
        <taxon>Embryophyta</taxon>
        <taxon>Tracheophyta</taxon>
        <taxon>Spermatophyta</taxon>
        <taxon>Magnoliopsida</taxon>
        <taxon>eudicotyledons</taxon>
        <taxon>Gunneridae</taxon>
        <taxon>Pentapetalae</taxon>
        <taxon>asterids</taxon>
        <taxon>lamiids</taxon>
        <taxon>Gentianales</taxon>
        <taxon>Rubiaceae</taxon>
        <taxon>Ixoroideae</taxon>
        <taxon>Gardenieae complex</taxon>
        <taxon>Bertiereae - Coffeeae clade</taxon>
        <taxon>Coffeeae</taxon>
        <taxon>Coffea</taxon>
    </lineage>
</organism>
<accession>A0A6P6T057</accession>
<reference evidence="3" key="2">
    <citation type="submission" date="2025-08" db="UniProtKB">
        <authorList>
            <consortium name="RefSeq"/>
        </authorList>
    </citation>
    <scope>IDENTIFICATION</scope>
    <source>
        <tissue evidence="3">Leaves</tissue>
    </source>
</reference>